<accession>A0AAV2NY11</accession>
<evidence type="ECO:0000313" key="1">
    <source>
        <dbReference type="EMBL" id="CAL1685157.1"/>
    </source>
</evidence>
<name>A0AAV2NY11_9HYME</name>
<keyword evidence="2" id="KW-1185">Reference proteome</keyword>
<sequence>MSDQVEIFAERENNVSNELIDFNHNSETELEISDQEDMVSNEDANMSLETNTDDSGNESVDVVFDNDEEKEKYIILSLNEWASSSGILSMSKIDELLAWLHPMFPNLPKSYKTLLETPDNINIINFRNGGQFWYRGIKNNLDGFILEEYLQTKGKIEIDINTDGLPLFRSSKKSFGQF</sequence>
<dbReference type="Proteomes" id="UP001497644">
    <property type="component" value="Chromosome 6"/>
</dbReference>
<organism evidence="1 2">
    <name type="scientific">Lasius platythorax</name>
    <dbReference type="NCBI Taxonomy" id="488582"/>
    <lineage>
        <taxon>Eukaryota</taxon>
        <taxon>Metazoa</taxon>
        <taxon>Ecdysozoa</taxon>
        <taxon>Arthropoda</taxon>
        <taxon>Hexapoda</taxon>
        <taxon>Insecta</taxon>
        <taxon>Pterygota</taxon>
        <taxon>Neoptera</taxon>
        <taxon>Endopterygota</taxon>
        <taxon>Hymenoptera</taxon>
        <taxon>Apocrita</taxon>
        <taxon>Aculeata</taxon>
        <taxon>Formicoidea</taxon>
        <taxon>Formicidae</taxon>
        <taxon>Formicinae</taxon>
        <taxon>Lasius</taxon>
        <taxon>Lasius</taxon>
    </lineage>
</organism>
<proteinExistence type="predicted"/>
<dbReference type="AlphaFoldDB" id="A0AAV2NY11"/>
<evidence type="ECO:0000313" key="2">
    <source>
        <dbReference type="Proteomes" id="UP001497644"/>
    </source>
</evidence>
<gene>
    <name evidence="1" type="ORF">LPLAT_LOCUS10715</name>
</gene>
<protein>
    <submittedName>
        <fullName evidence="1">Uncharacterized protein</fullName>
    </submittedName>
</protein>
<reference evidence="1" key="1">
    <citation type="submission" date="2024-04" db="EMBL/GenBank/DDBJ databases">
        <authorList>
            <consortium name="Molecular Ecology Group"/>
        </authorList>
    </citation>
    <scope>NUCLEOTIDE SEQUENCE</scope>
</reference>
<dbReference type="EMBL" id="OZ034829">
    <property type="protein sequence ID" value="CAL1685157.1"/>
    <property type="molecule type" value="Genomic_DNA"/>
</dbReference>